<keyword evidence="4" id="KW-0804">Transcription</keyword>
<evidence type="ECO:0000256" key="2">
    <source>
        <dbReference type="ARBA" id="ARBA00023015"/>
    </source>
</evidence>
<comment type="caution">
    <text evidence="7">The sequence shown here is derived from an EMBL/GenBank/DDBJ whole genome shotgun (WGS) entry which is preliminary data.</text>
</comment>
<evidence type="ECO:0000256" key="3">
    <source>
        <dbReference type="ARBA" id="ARBA00023125"/>
    </source>
</evidence>
<feature type="domain" description="HTH tetR-type" evidence="6">
    <location>
        <begin position="13"/>
        <end position="73"/>
    </location>
</feature>
<dbReference type="InterPro" id="IPR036271">
    <property type="entry name" value="Tet_transcr_reg_TetR-rel_C_sf"/>
</dbReference>
<name>A0ABV3Y5P0_9ACTN</name>
<keyword evidence="8" id="KW-1185">Reference proteome</keyword>
<dbReference type="RefSeq" id="WP_276974600.1">
    <property type="nucleotide sequence ID" value="NZ_JBFSHR010000104.1"/>
</dbReference>
<dbReference type="InterPro" id="IPR039538">
    <property type="entry name" value="BetI_C"/>
</dbReference>
<evidence type="ECO:0000259" key="6">
    <source>
        <dbReference type="PROSITE" id="PS50977"/>
    </source>
</evidence>
<dbReference type="PROSITE" id="PS50977">
    <property type="entry name" value="HTH_TETR_2"/>
    <property type="match status" value="1"/>
</dbReference>
<evidence type="ECO:0000256" key="1">
    <source>
        <dbReference type="ARBA" id="ARBA00022491"/>
    </source>
</evidence>
<dbReference type="PANTHER" id="PTHR30055:SF200">
    <property type="entry name" value="HTH-TYPE TRANSCRIPTIONAL REPRESSOR BDCR"/>
    <property type="match status" value="1"/>
</dbReference>
<organism evidence="7 8">
    <name type="scientific">Ferrimicrobium acidiphilum</name>
    <dbReference type="NCBI Taxonomy" id="121039"/>
    <lineage>
        <taxon>Bacteria</taxon>
        <taxon>Bacillati</taxon>
        <taxon>Actinomycetota</taxon>
        <taxon>Acidimicrobiia</taxon>
        <taxon>Acidimicrobiales</taxon>
        <taxon>Acidimicrobiaceae</taxon>
        <taxon>Ferrimicrobium</taxon>
    </lineage>
</organism>
<dbReference type="SUPFAM" id="SSF46689">
    <property type="entry name" value="Homeodomain-like"/>
    <property type="match status" value="1"/>
</dbReference>
<evidence type="ECO:0000256" key="5">
    <source>
        <dbReference type="PROSITE-ProRule" id="PRU00335"/>
    </source>
</evidence>
<evidence type="ECO:0000256" key="4">
    <source>
        <dbReference type="ARBA" id="ARBA00023163"/>
    </source>
</evidence>
<keyword evidence="3 5" id="KW-0238">DNA-binding</keyword>
<keyword evidence="2" id="KW-0805">Transcription regulation</keyword>
<dbReference type="InterPro" id="IPR001647">
    <property type="entry name" value="HTH_TetR"/>
</dbReference>
<dbReference type="InterPro" id="IPR050109">
    <property type="entry name" value="HTH-type_TetR-like_transc_reg"/>
</dbReference>
<dbReference type="PANTHER" id="PTHR30055">
    <property type="entry name" value="HTH-TYPE TRANSCRIPTIONAL REGULATOR RUTR"/>
    <property type="match status" value="1"/>
</dbReference>
<dbReference type="EMBL" id="JBFSHR010000104">
    <property type="protein sequence ID" value="MEX6430883.1"/>
    <property type="molecule type" value="Genomic_DNA"/>
</dbReference>
<sequence>MNAKADGPETTSDIRRAQILAAAIEVIIERGFPETRISDVAARSGVSPALVVYYFKTKAHLLSEAMRQSENEWYAEISRRVSEVGPAAKRLQEIVAMTCLPSPTRYSAKQNRTDESGLDDSWIVWLDLWSQALRDPHLRRVREEFDEHFRGTIREIVRDGIAAGEFLPINGSDFAISYAALLDGLAIQITLNDPEVSPQKALSLAMLNASEQLGFVWEDVAQYPERTEMPDLPRPNSSSGPA</sequence>
<evidence type="ECO:0000313" key="7">
    <source>
        <dbReference type="EMBL" id="MEX6430883.1"/>
    </source>
</evidence>
<dbReference type="Proteomes" id="UP001560267">
    <property type="component" value="Unassembled WGS sequence"/>
</dbReference>
<dbReference type="Gene3D" id="1.10.357.10">
    <property type="entry name" value="Tetracycline Repressor, domain 2"/>
    <property type="match status" value="1"/>
</dbReference>
<dbReference type="InterPro" id="IPR009057">
    <property type="entry name" value="Homeodomain-like_sf"/>
</dbReference>
<feature type="DNA-binding region" description="H-T-H motif" evidence="5">
    <location>
        <begin position="36"/>
        <end position="55"/>
    </location>
</feature>
<dbReference type="Pfam" id="PF13977">
    <property type="entry name" value="TetR_C_6"/>
    <property type="match status" value="1"/>
</dbReference>
<accession>A0ABV3Y5P0</accession>
<evidence type="ECO:0000313" key="8">
    <source>
        <dbReference type="Proteomes" id="UP001560267"/>
    </source>
</evidence>
<gene>
    <name evidence="7" type="ORF">AB6A68_13735</name>
</gene>
<dbReference type="Pfam" id="PF00440">
    <property type="entry name" value="TetR_N"/>
    <property type="match status" value="1"/>
</dbReference>
<dbReference type="SUPFAM" id="SSF48498">
    <property type="entry name" value="Tetracyclin repressor-like, C-terminal domain"/>
    <property type="match status" value="1"/>
</dbReference>
<dbReference type="PRINTS" id="PR00455">
    <property type="entry name" value="HTHTETR"/>
</dbReference>
<reference evidence="7 8" key="1">
    <citation type="submission" date="2024-07" db="EMBL/GenBank/DDBJ databases">
        <title>Draft Genome Sequence of Ferrimicrobium acidiphilum Strain YE2023, Isolated from a Pulp of Bioleach Reactor.</title>
        <authorList>
            <person name="Elkina Y.A."/>
            <person name="Bulaeva A.G."/>
            <person name="Beletsky A.V."/>
            <person name="Mardanov A.V."/>
        </authorList>
    </citation>
    <scope>NUCLEOTIDE SEQUENCE [LARGE SCALE GENOMIC DNA]</scope>
    <source>
        <strain evidence="7 8">YE2023</strain>
    </source>
</reference>
<keyword evidence="1" id="KW-0678">Repressor</keyword>
<proteinExistence type="predicted"/>
<protein>
    <submittedName>
        <fullName evidence="7">TetR family transcriptional regulator C-terminal domain-containing protein</fullName>
    </submittedName>
</protein>